<dbReference type="AlphaFoldDB" id="A0A151P186"/>
<dbReference type="EMBL" id="AKHW03001351">
    <property type="protein sequence ID" value="KYO42783.1"/>
    <property type="molecule type" value="Genomic_DNA"/>
</dbReference>
<proteinExistence type="predicted"/>
<accession>A0A151P186</accession>
<gene>
    <name evidence="1" type="ORF">Y1Q_0016173</name>
</gene>
<reference evidence="1 2" key="1">
    <citation type="journal article" date="2012" name="Genome Biol.">
        <title>Sequencing three crocodilian genomes to illuminate the evolution of archosaurs and amniotes.</title>
        <authorList>
            <person name="St John J.A."/>
            <person name="Braun E.L."/>
            <person name="Isberg S.R."/>
            <person name="Miles L.G."/>
            <person name="Chong A.Y."/>
            <person name="Gongora J."/>
            <person name="Dalzell P."/>
            <person name="Moran C."/>
            <person name="Bed'hom B."/>
            <person name="Abzhanov A."/>
            <person name="Burgess S.C."/>
            <person name="Cooksey A.M."/>
            <person name="Castoe T.A."/>
            <person name="Crawford N.G."/>
            <person name="Densmore L.D."/>
            <person name="Drew J.C."/>
            <person name="Edwards S.V."/>
            <person name="Faircloth B.C."/>
            <person name="Fujita M.K."/>
            <person name="Greenwold M.J."/>
            <person name="Hoffmann F.G."/>
            <person name="Howard J.M."/>
            <person name="Iguchi T."/>
            <person name="Janes D.E."/>
            <person name="Khan S.Y."/>
            <person name="Kohno S."/>
            <person name="de Koning A.J."/>
            <person name="Lance S.L."/>
            <person name="McCarthy F.M."/>
            <person name="McCormack J.E."/>
            <person name="Merchant M.E."/>
            <person name="Peterson D.G."/>
            <person name="Pollock D.D."/>
            <person name="Pourmand N."/>
            <person name="Raney B.J."/>
            <person name="Roessler K.A."/>
            <person name="Sanford J.R."/>
            <person name="Sawyer R.H."/>
            <person name="Schmidt C.J."/>
            <person name="Triplett E.W."/>
            <person name="Tuberville T.D."/>
            <person name="Venegas-Anaya M."/>
            <person name="Howard J.T."/>
            <person name="Jarvis E.D."/>
            <person name="Guillette L.J.Jr."/>
            <person name="Glenn T.C."/>
            <person name="Green R.E."/>
            <person name="Ray D.A."/>
        </authorList>
    </citation>
    <scope>NUCLEOTIDE SEQUENCE [LARGE SCALE GENOMIC DNA]</scope>
    <source>
        <strain evidence="1">KSC_2009_1</strain>
    </source>
</reference>
<comment type="caution">
    <text evidence="1">The sequence shown here is derived from an EMBL/GenBank/DDBJ whole genome shotgun (WGS) entry which is preliminary data.</text>
</comment>
<sequence>MSVFNSLRCSAAQSSILPDTLDLPVPRMTDVHLQILTDSFVSLSCCLQNVSPCIAANQNLTAGEKGKVTETRY</sequence>
<evidence type="ECO:0000313" key="1">
    <source>
        <dbReference type="EMBL" id="KYO42783.1"/>
    </source>
</evidence>
<protein>
    <submittedName>
        <fullName evidence="1">Uncharacterized protein</fullName>
    </submittedName>
</protein>
<evidence type="ECO:0000313" key="2">
    <source>
        <dbReference type="Proteomes" id="UP000050525"/>
    </source>
</evidence>
<name>A0A151P186_ALLMI</name>
<dbReference type="Proteomes" id="UP000050525">
    <property type="component" value="Unassembled WGS sequence"/>
</dbReference>
<organism evidence="1 2">
    <name type="scientific">Alligator mississippiensis</name>
    <name type="common">American alligator</name>
    <dbReference type="NCBI Taxonomy" id="8496"/>
    <lineage>
        <taxon>Eukaryota</taxon>
        <taxon>Metazoa</taxon>
        <taxon>Chordata</taxon>
        <taxon>Craniata</taxon>
        <taxon>Vertebrata</taxon>
        <taxon>Euteleostomi</taxon>
        <taxon>Archelosauria</taxon>
        <taxon>Archosauria</taxon>
        <taxon>Crocodylia</taxon>
        <taxon>Alligatoridae</taxon>
        <taxon>Alligatorinae</taxon>
        <taxon>Alligator</taxon>
    </lineage>
</organism>
<keyword evidence="2" id="KW-1185">Reference proteome</keyword>